<dbReference type="STRING" id="747525.W4JXJ6"/>
<name>W4JXJ6_HETIT</name>
<dbReference type="GO" id="GO:0046872">
    <property type="term" value="F:metal ion binding"/>
    <property type="evidence" value="ECO:0007669"/>
    <property type="project" value="UniProtKB-KW"/>
</dbReference>
<dbReference type="Gene3D" id="3.40.50.1000">
    <property type="entry name" value="HAD superfamily/HAD-like"/>
    <property type="match status" value="1"/>
</dbReference>
<dbReference type="GeneID" id="20666957"/>
<dbReference type="InterPro" id="IPR036412">
    <property type="entry name" value="HAD-like_sf"/>
</dbReference>
<dbReference type="AlphaFoldDB" id="W4JXJ6"/>
<dbReference type="eggNOG" id="KOG0206">
    <property type="taxonomic scope" value="Eukaryota"/>
</dbReference>
<comment type="subcellular location">
    <subcellularLocation>
        <location evidence="1">Membrane</location>
        <topology evidence="1">Multi-pass membrane protein</topology>
    </subcellularLocation>
</comment>
<feature type="domain" description="P-type ATPase C-terminal" evidence="5">
    <location>
        <begin position="324"/>
        <end position="418"/>
    </location>
</feature>
<dbReference type="GO" id="GO:0005886">
    <property type="term" value="C:plasma membrane"/>
    <property type="evidence" value="ECO:0007669"/>
    <property type="project" value="TreeGrafter"/>
</dbReference>
<evidence type="ECO:0000259" key="5">
    <source>
        <dbReference type="Pfam" id="PF16212"/>
    </source>
</evidence>
<keyword evidence="2" id="KW-0479">Metal-binding</keyword>
<evidence type="ECO:0000256" key="1">
    <source>
        <dbReference type="ARBA" id="ARBA00004141"/>
    </source>
</evidence>
<keyword evidence="7" id="KW-1185">Reference proteome</keyword>
<dbReference type="GO" id="GO:0045332">
    <property type="term" value="P:phospholipid translocation"/>
    <property type="evidence" value="ECO:0007669"/>
    <property type="project" value="TreeGrafter"/>
</dbReference>
<proteinExistence type="predicted"/>
<dbReference type="GO" id="GO:0005802">
    <property type="term" value="C:trans-Golgi network"/>
    <property type="evidence" value="ECO:0007669"/>
    <property type="project" value="TreeGrafter"/>
</dbReference>
<evidence type="ECO:0000256" key="3">
    <source>
        <dbReference type="ARBA" id="ARBA00022842"/>
    </source>
</evidence>
<dbReference type="SUPFAM" id="SSF56784">
    <property type="entry name" value="HAD-like"/>
    <property type="match status" value="1"/>
</dbReference>
<dbReference type="HOGENOM" id="CLU_000846_7_3_1"/>
<evidence type="ECO:0000256" key="4">
    <source>
        <dbReference type="SAM" id="Phobius"/>
    </source>
</evidence>
<keyword evidence="3" id="KW-0460">Magnesium</keyword>
<protein>
    <submittedName>
        <fullName evidence="6">P-type ATPase</fullName>
    </submittedName>
</protein>
<dbReference type="GO" id="GO:0000166">
    <property type="term" value="F:nucleotide binding"/>
    <property type="evidence" value="ECO:0007669"/>
    <property type="project" value="InterPro"/>
</dbReference>
<dbReference type="Pfam" id="PF16212">
    <property type="entry name" value="PhoLip_ATPase_C"/>
    <property type="match status" value="1"/>
</dbReference>
<evidence type="ECO:0000256" key="2">
    <source>
        <dbReference type="ARBA" id="ARBA00022723"/>
    </source>
</evidence>
<dbReference type="Gene3D" id="3.40.1110.10">
    <property type="entry name" value="Calcium-transporting ATPase, cytoplasmic domain N"/>
    <property type="match status" value="1"/>
</dbReference>
<keyword evidence="4" id="KW-0472">Membrane</keyword>
<dbReference type="GO" id="GO:0032456">
    <property type="term" value="P:endocytic recycling"/>
    <property type="evidence" value="ECO:0007669"/>
    <property type="project" value="TreeGrafter"/>
</dbReference>
<reference evidence="6 7" key="1">
    <citation type="journal article" date="2012" name="New Phytol.">
        <title>Insight into trade-off between wood decay and parasitism from the genome of a fungal forest pathogen.</title>
        <authorList>
            <person name="Olson A."/>
            <person name="Aerts A."/>
            <person name="Asiegbu F."/>
            <person name="Belbahri L."/>
            <person name="Bouzid O."/>
            <person name="Broberg A."/>
            <person name="Canback B."/>
            <person name="Coutinho P.M."/>
            <person name="Cullen D."/>
            <person name="Dalman K."/>
            <person name="Deflorio G."/>
            <person name="van Diepen L.T."/>
            <person name="Dunand C."/>
            <person name="Duplessis S."/>
            <person name="Durling M."/>
            <person name="Gonthier P."/>
            <person name="Grimwood J."/>
            <person name="Fossdal C.G."/>
            <person name="Hansson D."/>
            <person name="Henrissat B."/>
            <person name="Hietala A."/>
            <person name="Himmelstrand K."/>
            <person name="Hoffmeister D."/>
            <person name="Hogberg N."/>
            <person name="James T.Y."/>
            <person name="Karlsson M."/>
            <person name="Kohler A."/>
            <person name="Kues U."/>
            <person name="Lee Y.H."/>
            <person name="Lin Y.C."/>
            <person name="Lind M."/>
            <person name="Lindquist E."/>
            <person name="Lombard V."/>
            <person name="Lucas S."/>
            <person name="Lunden K."/>
            <person name="Morin E."/>
            <person name="Murat C."/>
            <person name="Park J."/>
            <person name="Raffaello T."/>
            <person name="Rouze P."/>
            <person name="Salamov A."/>
            <person name="Schmutz J."/>
            <person name="Solheim H."/>
            <person name="Stahlberg J."/>
            <person name="Velez H."/>
            <person name="de Vries R.P."/>
            <person name="Wiebenga A."/>
            <person name="Woodward S."/>
            <person name="Yakovlev I."/>
            <person name="Garbelotto M."/>
            <person name="Martin F."/>
            <person name="Grigoriev I.V."/>
            <person name="Stenlid J."/>
        </authorList>
    </citation>
    <scope>NUCLEOTIDE SEQUENCE [LARGE SCALE GENOMIC DNA]</scope>
    <source>
        <strain evidence="6 7">TC 32-1</strain>
    </source>
</reference>
<evidence type="ECO:0000313" key="7">
    <source>
        <dbReference type="Proteomes" id="UP000030671"/>
    </source>
</evidence>
<dbReference type="Proteomes" id="UP000030671">
    <property type="component" value="Unassembled WGS sequence"/>
</dbReference>
<dbReference type="GO" id="GO:0140326">
    <property type="term" value="F:ATPase-coupled intramembrane lipid transporter activity"/>
    <property type="evidence" value="ECO:0007669"/>
    <property type="project" value="TreeGrafter"/>
</dbReference>
<dbReference type="PANTHER" id="PTHR24092">
    <property type="entry name" value="PROBABLE PHOSPHOLIPID-TRANSPORTING ATPASE"/>
    <property type="match status" value="1"/>
</dbReference>
<keyword evidence="4" id="KW-0812">Transmembrane</keyword>
<dbReference type="InterPro" id="IPR023214">
    <property type="entry name" value="HAD_sf"/>
</dbReference>
<feature type="transmembrane region" description="Helical" evidence="4">
    <location>
        <begin position="383"/>
        <end position="406"/>
    </location>
</feature>
<dbReference type="InterPro" id="IPR023299">
    <property type="entry name" value="ATPase_P-typ_cyto_dom_N"/>
</dbReference>
<evidence type="ECO:0000313" key="6">
    <source>
        <dbReference type="EMBL" id="ETW78277.1"/>
    </source>
</evidence>
<sequence>MHVILDSVGANFFLGTAAATFTREHDILVEFLTLLTVCYTIIPKLKDGKIHYQASSPDKAALIAGAELLGLYATHKPKSIFVDVLDVSQEFQILNVCKFNSTCKHMSTIDYASDGHAGTIIFERLSKVLEDYVTEGLRTLCITYCNISESKYKQWSAINDQAASTINVCVDTLNKATKIIEHNMFLLSATRPIIPSSLTHPAQVWVLTSDRQETVINIGMSCRLITESMNMATHSLSSLCGHATSLIYALKKELSKMFLKLAVMCKAIICCHMSPLQKALVVKLVKKNQKSILLTISNSANDISMIQAAHVGIGISSIEGFQVACSADIIISQFYFLKKLLLVHRTWSYQCLSGFIMSCSPYSCLTPSLQFSFFNNFLSQIAYGFWTLSLYNIVFTVLLPLVIGVFDQFVSARILHRYS</sequence>
<dbReference type="RefSeq" id="XP_009550260.1">
    <property type="nucleotide sequence ID" value="XM_009551965.1"/>
</dbReference>
<dbReference type="InParanoid" id="W4JXJ6"/>
<dbReference type="OrthoDB" id="377733at2759"/>
<dbReference type="KEGG" id="hir:HETIRDRAFT_126790"/>
<accession>W4JXJ6</accession>
<dbReference type="SUPFAM" id="SSF81660">
    <property type="entry name" value="Metal cation-transporting ATPase, ATP-binding domain N"/>
    <property type="match status" value="1"/>
</dbReference>
<keyword evidence="4" id="KW-1133">Transmembrane helix</keyword>
<dbReference type="PANTHER" id="PTHR24092:SF150">
    <property type="entry name" value="PHOSPHOLIPID-TRANSPORTING ATPASE"/>
    <property type="match status" value="1"/>
</dbReference>
<gene>
    <name evidence="6" type="ORF">HETIRDRAFT_126790</name>
</gene>
<dbReference type="InterPro" id="IPR032630">
    <property type="entry name" value="P_typ_ATPase_c"/>
</dbReference>
<organism evidence="6 7">
    <name type="scientific">Heterobasidion irregulare (strain TC 32-1)</name>
    <dbReference type="NCBI Taxonomy" id="747525"/>
    <lineage>
        <taxon>Eukaryota</taxon>
        <taxon>Fungi</taxon>
        <taxon>Dikarya</taxon>
        <taxon>Basidiomycota</taxon>
        <taxon>Agaricomycotina</taxon>
        <taxon>Agaricomycetes</taxon>
        <taxon>Russulales</taxon>
        <taxon>Bondarzewiaceae</taxon>
        <taxon>Heterobasidion</taxon>
        <taxon>Heterobasidion annosum species complex</taxon>
    </lineage>
</organism>
<dbReference type="EMBL" id="KI925462">
    <property type="protein sequence ID" value="ETW78277.1"/>
    <property type="molecule type" value="Genomic_DNA"/>
</dbReference>
<dbReference type="GO" id="GO:0006892">
    <property type="term" value="P:post-Golgi vesicle-mediated transport"/>
    <property type="evidence" value="ECO:0007669"/>
    <property type="project" value="TreeGrafter"/>
</dbReference>